<keyword evidence="3 7" id="KW-0202">Cytokine</keyword>
<evidence type="ECO:0000256" key="5">
    <source>
        <dbReference type="ARBA" id="ARBA00022729"/>
    </source>
</evidence>
<protein>
    <recommendedName>
        <fullName evidence="7">Interleukin</fullName>
    </recommendedName>
</protein>
<dbReference type="Gene3D" id="1.20.1250.70">
    <property type="entry name" value="Interleukin-15/Interleukin-21"/>
    <property type="match status" value="1"/>
</dbReference>
<dbReference type="AlphaFoldDB" id="A0A3Q3FC65"/>
<reference evidence="9" key="1">
    <citation type="submission" date="2025-08" db="UniProtKB">
        <authorList>
            <consortium name="Ensembl"/>
        </authorList>
    </citation>
    <scope>IDENTIFICATION</scope>
</reference>
<sequence length="138" mass="15727">MEHFFGMAFWIFTLSVTLSGCRPTPKMDLNLPLLQTVKCPADTTFYSPENTEPECFTSALECVFKELNGIARWECDDDSERIDQALEALDEMIDQRKRNTSSVPTNAKQCACEKLPVLSFDGFLKKYKTLIEQINSID</sequence>
<dbReference type="GO" id="GO:0005125">
    <property type="term" value="F:cytokine activity"/>
    <property type="evidence" value="ECO:0007669"/>
    <property type="project" value="UniProtKB-KW"/>
</dbReference>
<name>A0A3Q3FC65_KRYMA</name>
<accession>A0A3Q3FC65</accession>
<dbReference type="GO" id="GO:0005615">
    <property type="term" value="C:extracellular space"/>
    <property type="evidence" value="ECO:0007669"/>
    <property type="project" value="UniProtKB-KW"/>
</dbReference>
<evidence type="ECO:0000256" key="2">
    <source>
        <dbReference type="ARBA" id="ARBA00006050"/>
    </source>
</evidence>
<proteinExistence type="inferred from homology"/>
<feature type="signal peptide" evidence="8">
    <location>
        <begin position="1"/>
        <end position="23"/>
    </location>
</feature>
<dbReference type="Pfam" id="PF02372">
    <property type="entry name" value="IL15"/>
    <property type="match status" value="1"/>
</dbReference>
<dbReference type="InterPro" id="IPR003443">
    <property type="entry name" value="IL-15/IL-21_fam"/>
</dbReference>
<dbReference type="Ensembl" id="ENSKMAT00000011056.1">
    <property type="protein sequence ID" value="ENSKMAP00000010887.1"/>
    <property type="gene ID" value="ENSKMAG00000008169.1"/>
</dbReference>
<keyword evidence="10" id="KW-1185">Reference proteome</keyword>
<evidence type="ECO:0000256" key="8">
    <source>
        <dbReference type="SAM" id="SignalP"/>
    </source>
</evidence>
<evidence type="ECO:0000256" key="4">
    <source>
        <dbReference type="ARBA" id="ARBA00022525"/>
    </source>
</evidence>
<evidence type="ECO:0000256" key="3">
    <source>
        <dbReference type="ARBA" id="ARBA00022514"/>
    </source>
</evidence>
<reference evidence="9" key="2">
    <citation type="submission" date="2025-09" db="UniProtKB">
        <authorList>
            <consortium name="Ensembl"/>
        </authorList>
    </citation>
    <scope>IDENTIFICATION</scope>
</reference>
<organism evidence="9 10">
    <name type="scientific">Kryptolebias marmoratus</name>
    <name type="common">Mangrove killifish</name>
    <name type="synonym">Rivulus marmoratus</name>
    <dbReference type="NCBI Taxonomy" id="37003"/>
    <lineage>
        <taxon>Eukaryota</taxon>
        <taxon>Metazoa</taxon>
        <taxon>Chordata</taxon>
        <taxon>Craniata</taxon>
        <taxon>Vertebrata</taxon>
        <taxon>Euteleostomi</taxon>
        <taxon>Actinopterygii</taxon>
        <taxon>Neopterygii</taxon>
        <taxon>Teleostei</taxon>
        <taxon>Neoteleostei</taxon>
        <taxon>Acanthomorphata</taxon>
        <taxon>Ovalentaria</taxon>
        <taxon>Atherinomorphae</taxon>
        <taxon>Cyprinodontiformes</taxon>
        <taxon>Rivulidae</taxon>
        <taxon>Kryptolebias</taxon>
    </lineage>
</organism>
<evidence type="ECO:0000256" key="1">
    <source>
        <dbReference type="ARBA" id="ARBA00004613"/>
    </source>
</evidence>
<dbReference type="OMA" id="FIRIAFW"/>
<comment type="subcellular location">
    <subcellularLocation>
        <location evidence="1">Secreted</location>
    </subcellularLocation>
</comment>
<dbReference type="InterPro" id="IPR009079">
    <property type="entry name" value="4_helix_cytokine-like_core"/>
</dbReference>
<evidence type="ECO:0000256" key="6">
    <source>
        <dbReference type="ARBA" id="ARBA00023157"/>
    </source>
</evidence>
<dbReference type="Proteomes" id="UP000264800">
    <property type="component" value="Unplaced"/>
</dbReference>
<comment type="similarity">
    <text evidence="2 7">Belongs to the IL-15/IL-21 family.</text>
</comment>
<dbReference type="SUPFAM" id="SSF47266">
    <property type="entry name" value="4-helical cytokines"/>
    <property type="match status" value="1"/>
</dbReference>
<evidence type="ECO:0000313" key="9">
    <source>
        <dbReference type="Ensembl" id="ENSKMAP00000010887.1"/>
    </source>
</evidence>
<feature type="chain" id="PRO_5018680267" description="Interleukin" evidence="8">
    <location>
        <begin position="24"/>
        <end position="138"/>
    </location>
</feature>
<keyword evidence="4" id="KW-0964">Secreted</keyword>
<evidence type="ECO:0000313" key="10">
    <source>
        <dbReference type="Proteomes" id="UP000264800"/>
    </source>
</evidence>
<keyword evidence="6" id="KW-1015">Disulfide bond</keyword>
<evidence type="ECO:0000256" key="7">
    <source>
        <dbReference type="RuleBase" id="RU003453"/>
    </source>
</evidence>
<dbReference type="GeneTree" id="ENSGT00940000177064"/>
<dbReference type="GO" id="GO:0006955">
    <property type="term" value="P:immune response"/>
    <property type="evidence" value="ECO:0007669"/>
    <property type="project" value="InterPro"/>
</dbReference>
<dbReference type="GO" id="GO:0005126">
    <property type="term" value="F:cytokine receptor binding"/>
    <property type="evidence" value="ECO:0007669"/>
    <property type="project" value="InterPro"/>
</dbReference>
<keyword evidence="5 8" id="KW-0732">Signal</keyword>